<dbReference type="Pfam" id="PF02687">
    <property type="entry name" value="FtsX"/>
    <property type="match status" value="2"/>
</dbReference>
<dbReference type="EMBL" id="CP054139">
    <property type="protein sequence ID" value="QKJ29854.1"/>
    <property type="molecule type" value="Genomic_DNA"/>
</dbReference>
<feature type="transmembrane region" description="Helical" evidence="6">
    <location>
        <begin position="285"/>
        <end position="305"/>
    </location>
</feature>
<feature type="transmembrane region" description="Helical" evidence="6">
    <location>
        <begin position="332"/>
        <end position="359"/>
    </location>
</feature>
<protein>
    <submittedName>
        <fullName evidence="9">ABC transporter permease</fullName>
    </submittedName>
</protein>
<evidence type="ECO:0000256" key="1">
    <source>
        <dbReference type="ARBA" id="ARBA00004651"/>
    </source>
</evidence>
<evidence type="ECO:0000256" key="5">
    <source>
        <dbReference type="ARBA" id="ARBA00023136"/>
    </source>
</evidence>
<dbReference type="PANTHER" id="PTHR30572:SF18">
    <property type="entry name" value="ABC-TYPE MACROLIDE FAMILY EXPORT SYSTEM PERMEASE COMPONENT 2"/>
    <property type="match status" value="1"/>
</dbReference>
<evidence type="ECO:0000256" key="4">
    <source>
        <dbReference type="ARBA" id="ARBA00022989"/>
    </source>
</evidence>
<evidence type="ECO:0000313" key="9">
    <source>
        <dbReference type="EMBL" id="QKJ29854.1"/>
    </source>
</evidence>
<dbReference type="InterPro" id="IPR003838">
    <property type="entry name" value="ABC3_permease_C"/>
</dbReference>
<keyword evidence="5 6" id="KW-0472">Membrane</keyword>
<reference evidence="9 10" key="1">
    <citation type="submission" date="2020-05" db="EMBL/GenBank/DDBJ databases">
        <title>Mucilaginibacter mali sp. nov.</title>
        <authorList>
            <person name="Kim H.S."/>
            <person name="Lee K.C."/>
            <person name="Suh M.K."/>
            <person name="Kim J.-S."/>
            <person name="Han K.-I."/>
            <person name="Eom M.K."/>
            <person name="Shin Y.K."/>
            <person name="Lee J.-S."/>
        </authorList>
    </citation>
    <scope>NUCLEOTIDE SEQUENCE [LARGE SCALE GENOMIC DNA]</scope>
    <source>
        <strain evidence="9 10">G2-14</strain>
    </source>
</reference>
<feature type="transmembrane region" description="Helical" evidence="6">
    <location>
        <begin position="379"/>
        <end position="406"/>
    </location>
</feature>
<feature type="domain" description="ABC3 transporter permease C-terminal" evidence="7">
    <location>
        <begin position="291"/>
        <end position="405"/>
    </location>
</feature>
<evidence type="ECO:0000259" key="7">
    <source>
        <dbReference type="Pfam" id="PF02687"/>
    </source>
</evidence>
<feature type="transmembrane region" description="Helical" evidence="6">
    <location>
        <begin position="427"/>
        <end position="453"/>
    </location>
</feature>
<feature type="domain" description="MacB-like periplasmic core" evidence="8">
    <location>
        <begin position="20"/>
        <end position="241"/>
    </location>
</feature>
<evidence type="ECO:0000256" key="6">
    <source>
        <dbReference type="SAM" id="Phobius"/>
    </source>
</evidence>
<keyword evidence="4 6" id="KW-1133">Transmembrane helix</keyword>
<evidence type="ECO:0000256" key="2">
    <source>
        <dbReference type="ARBA" id="ARBA00022475"/>
    </source>
</evidence>
<dbReference type="Proteomes" id="UP000505355">
    <property type="component" value="Chromosome"/>
</dbReference>
<dbReference type="InterPro" id="IPR050250">
    <property type="entry name" value="Macrolide_Exporter_MacB"/>
</dbReference>
<keyword evidence="10" id="KW-1185">Reference proteome</keyword>
<feature type="transmembrane region" description="Helical" evidence="6">
    <location>
        <begin position="21"/>
        <end position="42"/>
    </location>
</feature>
<evidence type="ECO:0000313" key="10">
    <source>
        <dbReference type="Proteomes" id="UP000505355"/>
    </source>
</evidence>
<dbReference type="AlphaFoldDB" id="A0A7D4TNG7"/>
<evidence type="ECO:0000259" key="8">
    <source>
        <dbReference type="Pfam" id="PF12704"/>
    </source>
</evidence>
<sequence>MIKTYFKTAWRYLMNNRVTTFISVTGLAVGICCFLLLATYLINELRYDKFHVNAARIVRVDNHFQSANDDHSNDVAVTPTAVVPEFKRQIAEVEDGARVYNYSDGRPVTVQYGDNVFNEKSMLLADDSFFKIFSFTFLKGNAQSAMTDPLAVVISESIAKKYFGSTDPMGKILKVNQKYNMVVSGVIADVPAYSHIKFDLMGNYDIMDRSKTRKWDSANDYSYLLLKPGISLKNAEKKMNAYADAATSNGTKSGYKSWFTLTPLTSIHLYSNLKDELEPSGSINYVYILSAVAVILLLLACINFLNLVTAKAAERAHEIGVRKVMGAERTQLFIQFIAEAGLITLFSLLIGIGLTWLSFSAFSNFTAQRLSFDTWQLSWLIGLLAALFVAVTFIAGTYPALYLSAFKPVVTMKGRGSNKSGNLRKGLVVFQFGISVFFIICTMIVGGQLHYIMHRNTGIDRSQVLVLDIGGMPFDKIQAYKTVLESQPNVMASTASYDSPVSIRGGYSITKAEGKSPDYRLSVTAIPVERNFINTLGIKIIQGSNFTLADEEQVNTTDDTKRRYSFIINETAARALGWKPEEAVGKAINMGDSRVGTIKAVTHDFNFASLHQEITPVVIFAEYYWFGKLLIKTSGKDMESTISNIQTSWKKFYPNVPFDYHFLDQEYDAMYRSEQRTGNILNVFTAVTIFISCLGLFGLAVFTTKQRFKEVSIRKVMGASVGSIVKLISGDFLKLVLISVLIASPLAWYVMNKWLLDFAYRINIPWWVFVLAGGLSILIAFLTVSIQSVKAALLNPVKSLRSE</sequence>
<feature type="transmembrane region" description="Helical" evidence="6">
    <location>
        <begin position="724"/>
        <end position="744"/>
    </location>
</feature>
<keyword evidence="2" id="KW-1003">Cell membrane</keyword>
<dbReference type="GO" id="GO:0005886">
    <property type="term" value="C:plasma membrane"/>
    <property type="evidence" value="ECO:0007669"/>
    <property type="project" value="UniProtKB-SubCell"/>
</dbReference>
<evidence type="ECO:0000256" key="3">
    <source>
        <dbReference type="ARBA" id="ARBA00022692"/>
    </source>
</evidence>
<name>A0A7D4TNG7_9SPHI</name>
<gene>
    <name evidence="9" type="ORF">HQ865_08830</name>
</gene>
<feature type="domain" description="ABC3 transporter permease C-terminal" evidence="7">
    <location>
        <begin position="682"/>
        <end position="793"/>
    </location>
</feature>
<dbReference type="Pfam" id="PF12704">
    <property type="entry name" value="MacB_PCD"/>
    <property type="match status" value="1"/>
</dbReference>
<dbReference type="PANTHER" id="PTHR30572">
    <property type="entry name" value="MEMBRANE COMPONENT OF TRANSPORTER-RELATED"/>
    <property type="match status" value="1"/>
</dbReference>
<dbReference type="GO" id="GO:0022857">
    <property type="term" value="F:transmembrane transporter activity"/>
    <property type="evidence" value="ECO:0007669"/>
    <property type="project" value="TreeGrafter"/>
</dbReference>
<comment type="subcellular location">
    <subcellularLocation>
        <location evidence="1">Cell membrane</location>
        <topology evidence="1">Multi-pass membrane protein</topology>
    </subcellularLocation>
</comment>
<accession>A0A7D4TNG7</accession>
<proteinExistence type="predicted"/>
<dbReference type="InterPro" id="IPR025857">
    <property type="entry name" value="MacB_PCD"/>
</dbReference>
<keyword evidence="3 6" id="KW-0812">Transmembrane</keyword>
<dbReference type="KEGG" id="mmab:HQ865_08830"/>
<dbReference type="RefSeq" id="WP_173414545.1">
    <property type="nucleotide sequence ID" value="NZ_CP054139.1"/>
</dbReference>
<feature type="transmembrane region" description="Helical" evidence="6">
    <location>
        <begin position="764"/>
        <end position="784"/>
    </location>
</feature>
<organism evidence="9 10">
    <name type="scientific">Mucilaginibacter mali</name>
    <dbReference type="NCBI Taxonomy" id="2740462"/>
    <lineage>
        <taxon>Bacteria</taxon>
        <taxon>Pseudomonadati</taxon>
        <taxon>Bacteroidota</taxon>
        <taxon>Sphingobacteriia</taxon>
        <taxon>Sphingobacteriales</taxon>
        <taxon>Sphingobacteriaceae</taxon>
        <taxon>Mucilaginibacter</taxon>
    </lineage>
</organism>
<feature type="transmembrane region" description="Helical" evidence="6">
    <location>
        <begin position="680"/>
        <end position="703"/>
    </location>
</feature>